<keyword evidence="1" id="KW-0812">Transmembrane</keyword>
<accession>A0A2S3U9R8</accession>
<keyword evidence="1" id="KW-0472">Membrane</keyword>
<comment type="caution">
    <text evidence="2">The sequence shown here is derived from an EMBL/GenBank/DDBJ whole genome shotgun (WGS) entry which is preliminary data.</text>
</comment>
<evidence type="ECO:0000313" key="2">
    <source>
        <dbReference type="EMBL" id="POD89003.1"/>
    </source>
</evidence>
<organism evidence="2 3">
    <name type="scientific">Lactiplantibacillus plantarum subsp. plantarum</name>
    <dbReference type="NCBI Taxonomy" id="337330"/>
    <lineage>
        <taxon>Bacteria</taxon>
        <taxon>Bacillati</taxon>
        <taxon>Bacillota</taxon>
        <taxon>Bacilli</taxon>
        <taxon>Lactobacillales</taxon>
        <taxon>Lactobacillaceae</taxon>
        <taxon>Lactiplantibacillus</taxon>
    </lineage>
</organism>
<dbReference type="AlphaFoldDB" id="A0A2S3U9R8"/>
<protein>
    <submittedName>
        <fullName evidence="2">Uncharacterized protein</fullName>
    </submittedName>
</protein>
<dbReference type="EMBL" id="NKCZ01000050">
    <property type="protein sequence ID" value="POD89003.1"/>
    <property type="molecule type" value="Genomic_DNA"/>
</dbReference>
<feature type="transmembrane region" description="Helical" evidence="1">
    <location>
        <begin position="28"/>
        <end position="52"/>
    </location>
</feature>
<evidence type="ECO:0000256" key="1">
    <source>
        <dbReference type="SAM" id="Phobius"/>
    </source>
</evidence>
<keyword evidence="1" id="KW-1133">Transmembrane helix</keyword>
<sequence>MFFGYAMVRWLDHKLPPLFSNKTAGITAYYPAFLVAIGVAAVGLVIDLILMLKVSEHKEI</sequence>
<evidence type="ECO:0000313" key="3">
    <source>
        <dbReference type="Proteomes" id="UP000236990"/>
    </source>
</evidence>
<proteinExistence type="predicted"/>
<dbReference type="Proteomes" id="UP000236990">
    <property type="component" value="Unassembled WGS sequence"/>
</dbReference>
<gene>
    <name evidence="2" type="ORF">S101258_00268</name>
</gene>
<name>A0A2S3U9R8_LACPN</name>
<reference evidence="2 3" key="1">
    <citation type="submission" date="2017-06" db="EMBL/GenBank/DDBJ databases">
        <title>Genome sequence of Lactobacillus plantarum subsp. plantarum strain SRCM101258.</title>
        <authorList>
            <person name="Cho S.H."/>
        </authorList>
    </citation>
    <scope>NUCLEOTIDE SEQUENCE [LARGE SCALE GENOMIC DNA]</scope>
    <source>
        <strain evidence="2 3">SRCM101258</strain>
    </source>
</reference>